<evidence type="ECO:0000313" key="2">
    <source>
        <dbReference type="EMBL" id="BAS92895.1"/>
    </source>
</evidence>
<feature type="compositionally biased region" description="Polar residues" evidence="1">
    <location>
        <begin position="1"/>
        <end position="13"/>
    </location>
</feature>
<reference evidence="2 3" key="2">
    <citation type="journal article" date="2013" name="Plant Cell Physiol.">
        <title>Rice Annotation Project Database (RAP-DB): an integrative and interactive database for rice genomics.</title>
        <authorList>
            <person name="Sakai H."/>
            <person name="Lee S.S."/>
            <person name="Tanaka T."/>
            <person name="Numa H."/>
            <person name="Kim J."/>
            <person name="Kawahara Y."/>
            <person name="Wakimoto H."/>
            <person name="Yang C.C."/>
            <person name="Iwamoto M."/>
            <person name="Abe T."/>
            <person name="Yamada Y."/>
            <person name="Muto A."/>
            <person name="Inokuchi H."/>
            <person name="Ikemura T."/>
            <person name="Matsumoto T."/>
            <person name="Sasaki T."/>
            <person name="Itoh T."/>
        </authorList>
    </citation>
    <scope>NUCLEOTIDE SEQUENCE [LARGE SCALE GENOMIC DNA]</scope>
    <source>
        <strain evidence="3">cv. Nipponbare</strain>
    </source>
</reference>
<proteinExistence type="predicted"/>
<gene>
    <name evidence="2" type="ordered locus">Os05g0226201</name>
    <name evidence="2" type="ORF">OSNPB_050226201</name>
</gene>
<name>A0A0P0WJK9_ORYSJ</name>
<keyword evidence="3" id="KW-1185">Reference proteome</keyword>
<evidence type="ECO:0000313" key="3">
    <source>
        <dbReference type="Proteomes" id="UP000059680"/>
    </source>
</evidence>
<accession>A0A0P0WJK9</accession>
<dbReference type="InParanoid" id="A0A0P0WJK9"/>
<dbReference type="EMBL" id="AP014961">
    <property type="protein sequence ID" value="BAS92895.1"/>
    <property type="molecule type" value="Genomic_DNA"/>
</dbReference>
<sequence length="72" mass="7605">MSNAKSLHSSNHISMGETRQSKHQLVCMASDYAISAAAVDGPQKGKEHKKLASTMNGVAYAAADATKSTARR</sequence>
<dbReference type="Proteomes" id="UP000059680">
    <property type="component" value="Chromosome 5"/>
</dbReference>
<dbReference type="AlphaFoldDB" id="A0A0P0WJK9"/>
<feature type="region of interest" description="Disordered" evidence="1">
    <location>
        <begin position="1"/>
        <end position="21"/>
    </location>
</feature>
<dbReference type="PaxDb" id="39947-A0A0P0WJK9"/>
<reference evidence="3" key="1">
    <citation type="journal article" date="2005" name="Nature">
        <title>The map-based sequence of the rice genome.</title>
        <authorList>
            <consortium name="International rice genome sequencing project (IRGSP)"/>
            <person name="Matsumoto T."/>
            <person name="Wu J."/>
            <person name="Kanamori H."/>
            <person name="Katayose Y."/>
            <person name="Fujisawa M."/>
            <person name="Namiki N."/>
            <person name="Mizuno H."/>
            <person name="Yamamoto K."/>
            <person name="Antonio B.A."/>
            <person name="Baba T."/>
            <person name="Sakata K."/>
            <person name="Nagamura Y."/>
            <person name="Aoki H."/>
            <person name="Arikawa K."/>
            <person name="Arita K."/>
            <person name="Bito T."/>
            <person name="Chiden Y."/>
            <person name="Fujitsuka N."/>
            <person name="Fukunaka R."/>
            <person name="Hamada M."/>
            <person name="Harada C."/>
            <person name="Hayashi A."/>
            <person name="Hijishita S."/>
            <person name="Honda M."/>
            <person name="Hosokawa S."/>
            <person name="Ichikawa Y."/>
            <person name="Idonuma A."/>
            <person name="Iijima M."/>
            <person name="Ikeda M."/>
            <person name="Ikeno M."/>
            <person name="Ito K."/>
            <person name="Ito S."/>
            <person name="Ito T."/>
            <person name="Ito Y."/>
            <person name="Ito Y."/>
            <person name="Iwabuchi A."/>
            <person name="Kamiya K."/>
            <person name="Karasawa W."/>
            <person name="Kurita K."/>
            <person name="Katagiri S."/>
            <person name="Kikuta A."/>
            <person name="Kobayashi H."/>
            <person name="Kobayashi N."/>
            <person name="Machita K."/>
            <person name="Maehara T."/>
            <person name="Masukawa M."/>
            <person name="Mizubayashi T."/>
            <person name="Mukai Y."/>
            <person name="Nagasaki H."/>
            <person name="Nagata Y."/>
            <person name="Naito S."/>
            <person name="Nakashima M."/>
            <person name="Nakama Y."/>
            <person name="Nakamichi Y."/>
            <person name="Nakamura M."/>
            <person name="Meguro A."/>
            <person name="Negishi M."/>
            <person name="Ohta I."/>
            <person name="Ohta T."/>
            <person name="Okamoto M."/>
            <person name="Ono N."/>
            <person name="Saji S."/>
            <person name="Sakaguchi M."/>
            <person name="Sakai K."/>
            <person name="Shibata M."/>
            <person name="Shimokawa T."/>
            <person name="Song J."/>
            <person name="Takazaki Y."/>
            <person name="Terasawa K."/>
            <person name="Tsugane M."/>
            <person name="Tsuji K."/>
            <person name="Ueda S."/>
            <person name="Waki K."/>
            <person name="Yamagata H."/>
            <person name="Yamamoto M."/>
            <person name="Yamamoto S."/>
            <person name="Yamane H."/>
            <person name="Yoshiki S."/>
            <person name="Yoshihara R."/>
            <person name="Yukawa K."/>
            <person name="Zhong H."/>
            <person name="Yano M."/>
            <person name="Yuan Q."/>
            <person name="Ouyang S."/>
            <person name="Liu J."/>
            <person name="Jones K.M."/>
            <person name="Gansberger K."/>
            <person name="Moffat K."/>
            <person name="Hill J."/>
            <person name="Bera J."/>
            <person name="Fadrosh D."/>
            <person name="Jin S."/>
            <person name="Johri S."/>
            <person name="Kim M."/>
            <person name="Overton L."/>
            <person name="Reardon M."/>
            <person name="Tsitrin T."/>
            <person name="Vuong H."/>
            <person name="Weaver B."/>
            <person name="Ciecko A."/>
            <person name="Tallon L."/>
            <person name="Jackson J."/>
            <person name="Pai G."/>
            <person name="Aken S.V."/>
            <person name="Utterback T."/>
            <person name="Reidmuller S."/>
            <person name="Feldblyum T."/>
            <person name="Hsiao J."/>
            <person name="Zismann V."/>
            <person name="Iobst S."/>
            <person name="de Vazeille A.R."/>
            <person name="Buell C.R."/>
            <person name="Ying K."/>
            <person name="Li Y."/>
            <person name="Lu T."/>
            <person name="Huang Y."/>
            <person name="Zhao Q."/>
            <person name="Feng Q."/>
            <person name="Zhang L."/>
            <person name="Zhu J."/>
            <person name="Weng Q."/>
            <person name="Mu J."/>
            <person name="Lu Y."/>
            <person name="Fan D."/>
            <person name="Liu Y."/>
            <person name="Guan J."/>
            <person name="Zhang Y."/>
            <person name="Yu S."/>
            <person name="Liu X."/>
            <person name="Zhang Y."/>
            <person name="Hong G."/>
            <person name="Han B."/>
            <person name="Choisne N."/>
            <person name="Demange N."/>
            <person name="Orjeda G."/>
            <person name="Samain S."/>
            <person name="Cattolico L."/>
            <person name="Pelletier E."/>
            <person name="Couloux A."/>
            <person name="Segurens B."/>
            <person name="Wincker P."/>
            <person name="D'Hont A."/>
            <person name="Scarpelli C."/>
            <person name="Weissenbach J."/>
            <person name="Salanoubat M."/>
            <person name="Quetier F."/>
            <person name="Yu Y."/>
            <person name="Kim H.R."/>
            <person name="Rambo T."/>
            <person name="Currie J."/>
            <person name="Collura K."/>
            <person name="Luo M."/>
            <person name="Yang T."/>
            <person name="Ammiraju J.S.S."/>
            <person name="Engler F."/>
            <person name="Soderlund C."/>
            <person name="Wing R.A."/>
            <person name="Palmer L.E."/>
            <person name="de la Bastide M."/>
            <person name="Spiegel L."/>
            <person name="Nascimento L."/>
            <person name="Zutavern T."/>
            <person name="O'Shaughnessy A."/>
            <person name="Dike S."/>
            <person name="Dedhia N."/>
            <person name="Preston R."/>
            <person name="Balija V."/>
            <person name="McCombie W.R."/>
            <person name="Chow T."/>
            <person name="Chen H."/>
            <person name="Chung M."/>
            <person name="Chen C."/>
            <person name="Shaw J."/>
            <person name="Wu H."/>
            <person name="Hsiao K."/>
            <person name="Chao Y."/>
            <person name="Chu M."/>
            <person name="Cheng C."/>
            <person name="Hour A."/>
            <person name="Lee P."/>
            <person name="Lin S."/>
            <person name="Lin Y."/>
            <person name="Liou J."/>
            <person name="Liu S."/>
            <person name="Hsing Y."/>
            <person name="Raghuvanshi S."/>
            <person name="Mohanty A."/>
            <person name="Bharti A.K."/>
            <person name="Gaur A."/>
            <person name="Gupta V."/>
            <person name="Kumar D."/>
            <person name="Ravi V."/>
            <person name="Vij S."/>
            <person name="Kapur A."/>
            <person name="Khurana P."/>
            <person name="Khurana P."/>
            <person name="Khurana J.P."/>
            <person name="Tyagi A.K."/>
            <person name="Gaikwad K."/>
            <person name="Singh A."/>
            <person name="Dalal V."/>
            <person name="Srivastava S."/>
            <person name="Dixit A."/>
            <person name="Pal A.K."/>
            <person name="Ghazi I.A."/>
            <person name="Yadav M."/>
            <person name="Pandit A."/>
            <person name="Bhargava A."/>
            <person name="Sureshbabu K."/>
            <person name="Batra K."/>
            <person name="Sharma T.R."/>
            <person name="Mohapatra T."/>
            <person name="Singh N.K."/>
            <person name="Messing J."/>
            <person name="Nelson A.B."/>
            <person name="Fuks G."/>
            <person name="Kavchok S."/>
            <person name="Keizer G."/>
            <person name="Linton E."/>
            <person name="Llaca V."/>
            <person name="Song R."/>
            <person name="Tanyolac B."/>
            <person name="Young S."/>
            <person name="Ho-Il K."/>
            <person name="Hahn J.H."/>
            <person name="Sangsakoo G."/>
            <person name="Vanavichit A."/>
            <person name="de Mattos Luiz.A.T."/>
            <person name="Zimmer P.D."/>
            <person name="Malone G."/>
            <person name="Dellagostin O."/>
            <person name="de Oliveira A.C."/>
            <person name="Bevan M."/>
            <person name="Bancroft I."/>
            <person name="Minx P."/>
            <person name="Cordum H."/>
            <person name="Wilson R."/>
            <person name="Cheng Z."/>
            <person name="Jin W."/>
            <person name="Jiang J."/>
            <person name="Leong S.A."/>
            <person name="Iwama H."/>
            <person name="Gojobori T."/>
            <person name="Itoh T."/>
            <person name="Niimura Y."/>
            <person name="Fujii Y."/>
            <person name="Habara T."/>
            <person name="Sakai H."/>
            <person name="Sato Y."/>
            <person name="Wilson G."/>
            <person name="Kumar K."/>
            <person name="McCouch S."/>
            <person name="Juretic N."/>
            <person name="Hoen D."/>
            <person name="Wright S."/>
            <person name="Bruskiewich R."/>
            <person name="Bureau T."/>
            <person name="Miyao A."/>
            <person name="Hirochika H."/>
            <person name="Nishikawa T."/>
            <person name="Kadowaki K."/>
            <person name="Sugiura M."/>
            <person name="Burr B."/>
            <person name="Sasaki T."/>
        </authorList>
    </citation>
    <scope>NUCLEOTIDE SEQUENCE [LARGE SCALE GENOMIC DNA]</scope>
    <source>
        <strain evidence="3">cv. Nipponbare</strain>
    </source>
</reference>
<evidence type="ECO:0000256" key="1">
    <source>
        <dbReference type="SAM" id="MobiDB-lite"/>
    </source>
</evidence>
<reference evidence="2 3" key="3">
    <citation type="journal article" date="2013" name="Rice">
        <title>Improvement of the Oryza sativa Nipponbare reference genome using next generation sequence and optical map data.</title>
        <authorList>
            <person name="Kawahara Y."/>
            <person name="de la Bastide M."/>
            <person name="Hamilton J.P."/>
            <person name="Kanamori H."/>
            <person name="McCombie W.R."/>
            <person name="Ouyang S."/>
            <person name="Schwartz D.C."/>
            <person name="Tanaka T."/>
            <person name="Wu J."/>
            <person name="Zhou S."/>
            <person name="Childs K.L."/>
            <person name="Davidson R.M."/>
            <person name="Lin H."/>
            <person name="Quesada-Ocampo L."/>
            <person name="Vaillancourt B."/>
            <person name="Sakai H."/>
            <person name="Lee S.S."/>
            <person name="Kim J."/>
            <person name="Numa H."/>
            <person name="Itoh T."/>
            <person name="Buell C.R."/>
            <person name="Matsumoto T."/>
        </authorList>
    </citation>
    <scope>NUCLEOTIDE SEQUENCE [LARGE SCALE GENOMIC DNA]</scope>
    <source>
        <strain evidence="3">cv. Nipponbare</strain>
    </source>
</reference>
<organism evidence="2 3">
    <name type="scientific">Oryza sativa subsp. japonica</name>
    <name type="common">Rice</name>
    <dbReference type="NCBI Taxonomy" id="39947"/>
    <lineage>
        <taxon>Eukaryota</taxon>
        <taxon>Viridiplantae</taxon>
        <taxon>Streptophyta</taxon>
        <taxon>Embryophyta</taxon>
        <taxon>Tracheophyta</taxon>
        <taxon>Spermatophyta</taxon>
        <taxon>Magnoliopsida</taxon>
        <taxon>Liliopsida</taxon>
        <taxon>Poales</taxon>
        <taxon>Poaceae</taxon>
        <taxon>BOP clade</taxon>
        <taxon>Oryzoideae</taxon>
        <taxon>Oryzeae</taxon>
        <taxon>Oryzinae</taxon>
        <taxon>Oryza</taxon>
        <taxon>Oryza sativa</taxon>
    </lineage>
</organism>
<protein>
    <submittedName>
        <fullName evidence="2">Os05g0226201 protein</fullName>
    </submittedName>
</protein>